<dbReference type="PATRIC" id="fig|186479.3.peg.9380"/>
<protein>
    <submittedName>
        <fullName evidence="1">Uncharacterized protein</fullName>
    </submittedName>
</protein>
<dbReference type="Proteomes" id="UP000050509">
    <property type="component" value="Unassembled WGS sequence"/>
</dbReference>
<comment type="caution">
    <text evidence="1">The sequence shown here is derived from an EMBL/GenBank/DDBJ whole genome shotgun (WGS) entry which is preliminary data.</text>
</comment>
<organism evidence="1 2">
    <name type="scientific">Kouleothrix aurantiaca</name>
    <dbReference type="NCBI Taxonomy" id="186479"/>
    <lineage>
        <taxon>Bacteria</taxon>
        <taxon>Bacillati</taxon>
        <taxon>Chloroflexota</taxon>
        <taxon>Chloroflexia</taxon>
        <taxon>Chloroflexales</taxon>
        <taxon>Roseiflexineae</taxon>
        <taxon>Roseiflexaceae</taxon>
        <taxon>Kouleothrix</taxon>
    </lineage>
</organism>
<proteinExistence type="predicted"/>
<dbReference type="InterPro" id="IPR005335">
    <property type="entry name" value="Terminase_ssu"/>
</dbReference>
<name>A0A0P9HCI5_9CHLR</name>
<feature type="non-terminal residue" evidence="1">
    <location>
        <position position="1"/>
    </location>
</feature>
<evidence type="ECO:0000313" key="2">
    <source>
        <dbReference type="Proteomes" id="UP000050509"/>
    </source>
</evidence>
<dbReference type="Pfam" id="PF03592">
    <property type="entry name" value="Terminase_2"/>
    <property type="match status" value="1"/>
</dbReference>
<sequence>RSIGAENLTKPDIQAAIAARLSELKMGADEVLSRLTEHARGSLAPFLRISGDGELTGFDFSGDDKPLHLLKKASVTRRTFKDIDETTVTLELYDGQAALTLLGKHHKLFTDNIAHSGQLAVKTYQTVSPDDWDDADTSDGPAR</sequence>
<dbReference type="AlphaFoldDB" id="A0A0P9HCI5"/>
<gene>
    <name evidence="1" type="ORF">SE17_16870</name>
</gene>
<keyword evidence="2" id="KW-1185">Reference proteome</keyword>
<reference evidence="1 2" key="1">
    <citation type="submission" date="2015-09" db="EMBL/GenBank/DDBJ databases">
        <title>Draft genome sequence of Kouleothrix aurantiaca JCM 19913.</title>
        <authorList>
            <person name="Hemp J."/>
        </authorList>
    </citation>
    <scope>NUCLEOTIDE SEQUENCE [LARGE SCALE GENOMIC DNA]</scope>
    <source>
        <strain evidence="1 2">COM-B</strain>
    </source>
</reference>
<accession>A0A0P9HCI5</accession>
<dbReference type="EMBL" id="LJCR01000623">
    <property type="protein sequence ID" value="KPV52209.1"/>
    <property type="molecule type" value="Genomic_DNA"/>
</dbReference>
<evidence type="ECO:0000313" key="1">
    <source>
        <dbReference type="EMBL" id="KPV52209.1"/>
    </source>
</evidence>
<dbReference type="GO" id="GO:0051276">
    <property type="term" value="P:chromosome organization"/>
    <property type="evidence" value="ECO:0007669"/>
    <property type="project" value="InterPro"/>
</dbReference>